<evidence type="ECO:0000313" key="1">
    <source>
        <dbReference type="EMBL" id="MBB5869639.1"/>
    </source>
</evidence>
<proteinExistence type="predicted"/>
<comment type="caution">
    <text evidence="1">The sequence shown here is derived from an EMBL/GenBank/DDBJ whole genome shotgun (WGS) entry which is preliminary data.</text>
</comment>
<gene>
    <name evidence="1" type="ORF">F4553_003018</name>
</gene>
<evidence type="ECO:0000313" key="2">
    <source>
        <dbReference type="Proteomes" id="UP000587527"/>
    </source>
</evidence>
<accession>A0A841BR20</accession>
<dbReference type="Proteomes" id="UP000587527">
    <property type="component" value="Unassembled WGS sequence"/>
</dbReference>
<keyword evidence="2" id="KW-1185">Reference proteome</keyword>
<dbReference type="EMBL" id="JACHMN010000002">
    <property type="protein sequence ID" value="MBB5869639.1"/>
    <property type="molecule type" value="Genomic_DNA"/>
</dbReference>
<sequence>MKTGIDYPRTGTESGSEPAALGTVRRYLAENYRSADGTPLGEPGAARISLRRITMIEHGVRRLCRARDVGDEIARMEGLVHQDGDDEGDGW</sequence>
<reference evidence="1 2" key="1">
    <citation type="submission" date="2020-08" db="EMBL/GenBank/DDBJ databases">
        <title>Sequencing the genomes of 1000 actinobacteria strains.</title>
        <authorList>
            <person name="Klenk H.-P."/>
        </authorList>
    </citation>
    <scope>NUCLEOTIDE SEQUENCE [LARGE SCALE GENOMIC DNA]</scope>
    <source>
        <strain evidence="1 2">DSM 45362</strain>
    </source>
</reference>
<name>A0A841BR20_9ACTN</name>
<protein>
    <submittedName>
        <fullName evidence="1">Uncharacterized protein</fullName>
    </submittedName>
</protein>
<dbReference type="AlphaFoldDB" id="A0A841BR20"/>
<organism evidence="1 2">
    <name type="scientific">Allocatelliglobosispora scoriae</name>
    <dbReference type="NCBI Taxonomy" id="643052"/>
    <lineage>
        <taxon>Bacteria</taxon>
        <taxon>Bacillati</taxon>
        <taxon>Actinomycetota</taxon>
        <taxon>Actinomycetes</taxon>
        <taxon>Micromonosporales</taxon>
        <taxon>Micromonosporaceae</taxon>
        <taxon>Allocatelliglobosispora</taxon>
    </lineage>
</organism>
<dbReference type="RefSeq" id="WP_184836395.1">
    <property type="nucleotide sequence ID" value="NZ_JACHMN010000002.1"/>
</dbReference>